<sequence>MPQEKQLDAPPFFSRPASPYTFTSPKPQIQRIPGPHFLHPNPQQTLWTPPPKVRFRLHTKPSPIRHGMQILLDASNINKPPDSGGTPK</sequence>
<dbReference type="Proteomes" id="UP000250266">
    <property type="component" value="Unassembled WGS sequence"/>
</dbReference>
<reference evidence="2 3" key="1">
    <citation type="journal article" date="2016" name="Nat. Commun.">
        <title>Ectomycorrhizal ecology is imprinted in the genome of the dominant symbiotic fungus Cenococcum geophilum.</title>
        <authorList>
            <consortium name="DOE Joint Genome Institute"/>
            <person name="Peter M."/>
            <person name="Kohler A."/>
            <person name="Ohm R.A."/>
            <person name="Kuo A."/>
            <person name="Krutzmann J."/>
            <person name="Morin E."/>
            <person name="Arend M."/>
            <person name="Barry K.W."/>
            <person name="Binder M."/>
            <person name="Choi C."/>
            <person name="Clum A."/>
            <person name="Copeland A."/>
            <person name="Grisel N."/>
            <person name="Haridas S."/>
            <person name="Kipfer T."/>
            <person name="LaButti K."/>
            <person name="Lindquist E."/>
            <person name="Lipzen A."/>
            <person name="Maire R."/>
            <person name="Meier B."/>
            <person name="Mihaltcheva S."/>
            <person name="Molinier V."/>
            <person name="Murat C."/>
            <person name="Poggeler S."/>
            <person name="Quandt C.A."/>
            <person name="Sperisen C."/>
            <person name="Tritt A."/>
            <person name="Tisserant E."/>
            <person name="Crous P.W."/>
            <person name="Henrissat B."/>
            <person name="Nehls U."/>
            <person name="Egli S."/>
            <person name="Spatafora J.W."/>
            <person name="Grigoriev I.V."/>
            <person name="Martin F.M."/>
        </authorList>
    </citation>
    <scope>NUCLEOTIDE SEQUENCE [LARGE SCALE GENOMIC DNA]</scope>
    <source>
        <strain evidence="2 3">CBS 459.81</strain>
    </source>
</reference>
<dbReference type="AlphaFoldDB" id="A0A8E2JHL0"/>
<feature type="region of interest" description="Disordered" evidence="1">
    <location>
        <begin position="1"/>
        <end position="50"/>
    </location>
</feature>
<organism evidence="2 3">
    <name type="scientific">Lepidopterella palustris CBS 459.81</name>
    <dbReference type="NCBI Taxonomy" id="1314670"/>
    <lineage>
        <taxon>Eukaryota</taxon>
        <taxon>Fungi</taxon>
        <taxon>Dikarya</taxon>
        <taxon>Ascomycota</taxon>
        <taxon>Pezizomycotina</taxon>
        <taxon>Dothideomycetes</taxon>
        <taxon>Pleosporomycetidae</taxon>
        <taxon>Mytilinidiales</taxon>
        <taxon>Argynnaceae</taxon>
        <taxon>Lepidopterella</taxon>
    </lineage>
</organism>
<evidence type="ECO:0000256" key="1">
    <source>
        <dbReference type="SAM" id="MobiDB-lite"/>
    </source>
</evidence>
<evidence type="ECO:0000313" key="3">
    <source>
        <dbReference type="Proteomes" id="UP000250266"/>
    </source>
</evidence>
<accession>A0A8E2JHL0</accession>
<name>A0A8E2JHL0_9PEZI</name>
<evidence type="ECO:0000313" key="2">
    <source>
        <dbReference type="EMBL" id="OCK82874.1"/>
    </source>
</evidence>
<protein>
    <submittedName>
        <fullName evidence="2">Uncharacterized protein</fullName>
    </submittedName>
</protein>
<keyword evidence="3" id="KW-1185">Reference proteome</keyword>
<proteinExistence type="predicted"/>
<dbReference type="EMBL" id="KV744876">
    <property type="protein sequence ID" value="OCK82874.1"/>
    <property type="molecule type" value="Genomic_DNA"/>
</dbReference>
<gene>
    <name evidence="2" type="ORF">K432DRAFT_380050</name>
</gene>